<evidence type="ECO:0000313" key="4">
    <source>
        <dbReference type="EMBL" id="KAK6641605.1"/>
    </source>
</evidence>
<dbReference type="PANTHER" id="PTHR13287:SF2">
    <property type="entry name" value="ADIPOSE-SECRETED SIGNALING PROTEIN"/>
    <property type="match status" value="1"/>
</dbReference>
<keyword evidence="5" id="KW-1185">Reference proteome</keyword>
<evidence type="ECO:0000313" key="6">
    <source>
        <dbReference type="Proteomes" id="UP001372834"/>
    </source>
</evidence>
<accession>A0AAN8S3F6</accession>
<dbReference type="Proteomes" id="UP001359485">
    <property type="component" value="Unassembled WGS sequence"/>
</dbReference>
<dbReference type="InterPro" id="IPR026794">
    <property type="entry name" value="ADISSP"/>
</dbReference>
<protein>
    <recommendedName>
        <fullName evidence="2">Adipose-secreted signaling protein</fullName>
    </recommendedName>
</protein>
<dbReference type="PANTHER" id="PTHR13287">
    <property type="entry name" value="ADIPOSE-SECRETED SIGNALING PROTEIN"/>
    <property type="match status" value="1"/>
</dbReference>
<evidence type="ECO:0000313" key="3">
    <source>
        <dbReference type="EMBL" id="KAK6620674.1"/>
    </source>
</evidence>
<name>A0AAN8S3F6_POLSC</name>
<reference evidence="3 6" key="1">
    <citation type="submission" date="2023-10" db="EMBL/GenBank/DDBJ databases">
        <title>Genomes of two closely related lineages of the louse Polyplax serrata with different host specificities.</title>
        <authorList>
            <person name="Martinu J."/>
            <person name="Tarabai H."/>
            <person name="Stefka J."/>
            <person name="Hypsa V."/>
        </authorList>
    </citation>
    <scope>NUCLEOTIDE SEQUENCE [LARGE SCALE GENOMIC DNA]</scope>
    <source>
        <strain evidence="4">98ZLc_SE</strain>
        <strain evidence="3">HR10_N</strain>
    </source>
</reference>
<dbReference type="Pfam" id="PF15006">
    <property type="entry name" value="DUF4517"/>
    <property type="match status" value="1"/>
</dbReference>
<dbReference type="EMBL" id="JAWJWF010000001">
    <property type="protein sequence ID" value="KAK6641605.1"/>
    <property type="molecule type" value="Genomic_DNA"/>
</dbReference>
<dbReference type="AlphaFoldDB" id="A0AAN8S3F6"/>
<evidence type="ECO:0000313" key="5">
    <source>
        <dbReference type="Proteomes" id="UP001359485"/>
    </source>
</evidence>
<evidence type="ECO:0000256" key="2">
    <source>
        <dbReference type="ARBA" id="ARBA00035300"/>
    </source>
</evidence>
<proteinExistence type="inferred from homology"/>
<comment type="similarity">
    <text evidence="1">Belongs to the ADISSP family.</text>
</comment>
<dbReference type="Proteomes" id="UP001372834">
    <property type="component" value="Unassembled WGS sequence"/>
</dbReference>
<comment type="caution">
    <text evidence="3">The sequence shown here is derived from an EMBL/GenBank/DDBJ whole genome shotgun (WGS) entry which is preliminary data.</text>
</comment>
<gene>
    <name evidence="3" type="ORF">RUM43_010969</name>
    <name evidence="4" type="ORF">RUM44_013320</name>
</gene>
<evidence type="ECO:0000256" key="1">
    <source>
        <dbReference type="ARBA" id="ARBA00035018"/>
    </source>
</evidence>
<dbReference type="EMBL" id="JAWJWE010000039">
    <property type="protein sequence ID" value="KAK6620674.1"/>
    <property type="molecule type" value="Genomic_DNA"/>
</dbReference>
<organism evidence="3 6">
    <name type="scientific">Polyplax serrata</name>
    <name type="common">Common mouse louse</name>
    <dbReference type="NCBI Taxonomy" id="468196"/>
    <lineage>
        <taxon>Eukaryota</taxon>
        <taxon>Metazoa</taxon>
        <taxon>Ecdysozoa</taxon>
        <taxon>Arthropoda</taxon>
        <taxon>Hexapoda</taxon>
        <taxon>Insecta</taxon>
        <taxon>Pterygota</taxon>
        <taxon>Neoptera</taxon>
        <taxon>Paraneoptera</taxon>
        <taxon>Psocodea</taxon>
        <taxon>Troctomorpha</taxon>
        <taxon>Phthiraptera</taxon>
        <taxon>Anoplura</taxon>
        <taxon>Polyplacidae</taxon>
        <taxon>Polyplax</taxon>
    </lineage>
</organism>
<sequence length="162" mass="18163">MNASAGRKGHVNFGCEDFIPKDNEITVREIQPGHIQFNLGFLQYHHTYNISVGFPKTYFLGYGLASVIDAAEKSAPNINCKILSINERDEDYNIKVEFQAKKERLLKEELVFCLDKETKIVLEFNSRVLGPGKGTPLLKNGIKCVGIDPDEISDVSDWQADA</sequence>